<dbReference type="EMBL" id="JAMXFA010000002">
    <property type="protein sequence ID" value="MCT7976373.1"/>
    <property type="molecule type" value="Genomic_DNA"/>
</dbReference>
<keyword evidence="2" id="KW-1185">Reference proteome</keyword>
<sequence>MPKSSPQPSFSLHKLRELQLRVDREKDLGKLWNFYMDRFADHPEFLDFGGPVDHPFLKKIIPLLTQKLFKKDPHNLLLIRIPEYEFIHGSFWVENQIGGVIYFEKKLKGVAAIEDSNLSGNVQYSRFTGYPVDNN</sequence>
<name>A0ABT2N118_9CYAN</name>
<accession>A0ABT2N118</accession>
<dbReference type="Proteomes" id="UP001525961">
    <property type="component" value="Unassembled WGS sequence"/>
</dbReference>
<dbReference type="RefSeq" id="WP_261234244.1">
    <property type="nucleotide sequence ID" value="NZ_JAMXFA010000002.1"/>
</dbReference>
<evidence type="ECO:0008006" key="3">
    <source>
        <dbReference type="Google" id="ProtNLM"/>
    </source>
</evidence>
<protein>
    <recommendedName>
        <fullName evidence="3">SnoaL-like domain-containing protein</fullName>
    </recommendedName>
</protein>
<reference evidence="1 2" key="1">
    <citation type="journal article" date="2022" name="Front. Microbiol.">
        <title>High genomic differentiation and limited gene flow indicate recent cryptic speciation within the genus Laspinema (cyanobacteria).</title>
        <authorList>
            <person name="Stanojkovic A."/>
            <person name="Skoupy S."/>
            <person name="Skaloud P."/>
            <person name="Dvorak P."/>
        </authorList>
    </citation>
    <scope>NUCLEOTIDE SEQUENCE [LARGE SCALE GENOMIC DNA]</scope>
    <source>
        <strain evidence="1 2">D3b</strain>
    </source>
</reference>
<proteinExistence type="predicted"/>
<evidence type="ECO:0000313" key="1">
    <source>
        <dbReference type="EMBL" id="MCT7976373.1"/>
    </source>
</evidence>
<gene>
    <name evidence="1" type="ORF">NG792_01380</name>
</gene>
<evidence type="ECO:0000313" key="2">
    <source>
        <dbReference type="Proteomes" id="UP001525961"/>
    </source>
</evidence>
<comment type="caution">
    <text evidence="1">The sequence shown here is derived from an EMBL/GenBank/DDBJ whole genome shotgun (WGS) entry which is preliminary data.</text>
</comment>
<organism evidence="1 2">
    <name type="scientific">Laspinema olomoucense D3b</name>
    <dbReference type="NCBI Taxonomy" id="2953688"/>
    <lineage>
        <taxon>Bacteria</taxon>
        <taxon>Bacillati</taxon>
        <taxon>Cyanobacteriota</taxon>
        <taxon>Cyanophyceae</taxon>
        <taxon>Oscillatoriophycideae</taxon>
        <taxon>Oscillatoriales</taxon>
        <taxon>Laspinemataceae</taxon>
        <taxon>Laspinema</taxon>
        <taxon>Laspinema olomoucense</taxon>
    </lineage>
</organism>